<accession>A0A8J3PG48</accession>
<reference evidence="9" key="1">
    <citation type="submission" date="2021-01" db="EMBL/GenBank/DDBJ databases">
        <title>Whole genome shotgun sequence of Catellatospora methionotrophica NBRC 14553.</title>
        <authorList>
            <person name="Komaki H."/>
            <person name="Tamura T."/>
        </authorList>
    </citation>
    <scope>NUCLEOTIDE SEQUENCE</scope>
    <source>
        <strain evidence="9">NBRC 14553</strain>
    </source>
</reference>
<dbReference type="PANTHER" id="PTHR42718:SF46">
    <property type="entry name" value="BLR6921 PROTEIN"/>
    <property type="match status" value="1"/>
</dbReference>
<feature type="transmembrane region" description="Helical" evidence="7">
    <location>
        <begin position="78"/>
        <end position="97"/>
    </location>
</feature>
<comment type="subcellular location">
    <subcellularLocation>
        <location evidence="1">Cell membrane</location>
        <topology evidence="1">Multi-pass membrane protein</topology>
    </subcellularLocation>
</comment>
<dbReference type="AlphaFoldDB" id="A0A8J3PG48"/>
<feature type="transmembrane region" description="Helical" evidence="7">
    <location>
        <begin position="496"/>
        <end position="514"/>
    </location>
</feature>
<feature type="transmembrane region" description="Helical" evidence="7">
    <location>
        <begin position="197"/>
        <end position="217"/>
    </location>
</feature>
<dbReference type="EMBL" id="BONJ01000020">
    <property type="protein sequence ID" value="GIG15349.1"/>
    <property type="molecule type" value="Genomic_DNA"/>
</dbReference>
<keyword evidence="3" id="KW-1003">Cell membrane</keyword>
<keyword evidence="6 7" id="KW-0472">Membrane</keyword>
<keyword evidence="2" id="KW-0813">Transport</keyword>
<feature type="transmembrane region" description="Helical" evidence="7">
    <location>
        <begin position="269"/>
        <end position="292"/>
    </location>
</feature>
<feature type="transmembrane region" description="Helical" evidence="7">
    <location>
        <begin position="103"/>
        <end position="128"/>
    </location>
</feature>
<keyword evidence="10" id="KW-1185">Reference proteome</keyword>
<feature type="transmembrane region" description="Helical" evidence="7">
    <location>
        <begin position="360"/>
        <end position="379"/>
    </location>
</feature>
<dbReference type="GO" id="GO:0005886">
    <property type="term" value="C:plasma membrane"/>
    <property type="evidence" value="ECO:0007669"/>
    <property type="project" value="UniProtKB-SubCell"/>
</dbReference>
<feature type="transmembrane region" description="Helical" evidence="7">
    <location>
        <begin position="48"/>
        <end position="66"/>
    </location>
</feature>
<protein>
    <submittedName>
        <fullName evidence="9">MFS transporter</fullName>
    </submittedName>
</protein>
<evidence type="ECO:0000256" key="7">
    <source>
        <dbReference type="SAM" id="Phobius"/>
    </source>
</evidence>
<feature type="transmembrane region" description="Helical" evidence="7">
    <location>
        <begin position="304"/>
        <end position="322"/>
    </location>
</feature>
<dbReference type="PROSITE" id="PS50850">
    <property type="entry name" value="MFS"/>
    <property type="match status" value="1"/>
</dbReference>
<dbReference type="RefSeq" id="WP_166379773.1">
    <property type="nucleotide sequence ID" value="NZ_BAAATT010000005.1"/>
</dbReference>
<evidence type="ECO:0000256" key="3">
    <source>
        <dbReference type="ARBA" id="ARBA00022475"/>
    </source>
</evidence>
<dbReference type="InterPro" id="IPR020846">
    <property type="entry name" value="MFS_dom"/>
</dbReference>
<keyword evidence="5 7" id="KW-1133">Transmembrane helix</keyword>
<dbReference type="InterPro" id="IPR036259">
    <property type="entry name" value="MFS_trans_sf"/>
</dbReference>
<name>A0A8J3PG48_9ACTN</name>
<evidence type="ECO:0000259" key="8">
    <source>
        <dbReference type="PROSITE" id="PS50850"/>
    </source>
</evidence>
<dbReference type="Gene3D" id="1.20.1250.20">
    <property type="entry name" value="MFS general substrate transporter like domains"/>
    <property type="match status" value="1"/>
</dbReference>
<evidence type="ECO:0000256" key="5">
    <source>
        <dbReference type="ARBA" id="ARBA00022989"/>
    </source>
</evidence>
<dbReference type="GO" id="GO:0022857">
    <property type="term" value="F:transmembrane transporter activity"/>
    <property type="evidence" value="ECO:0007669"/>
    <property type="project" value="InterPro"/>
</dbReference>
<dbReference type="Pfam" id="PF07690">
    <property type="entry name" value="MFS_1"/>
    <property type="match status" value="1"/>
</dbReference>
<dbReference type="PRINTS" id="PR01036">
    <property type="entry name" value="TCRTETB"/>
</dbReference>
<evidence type="ECO:0000256" key="1">
    <source>
        <dbReference type="ARBA" id="ARBA00004651"/>
    </source>
</evidence>
<proteinExistence type="predicted"/>
<organism evidence="9 10">
    <name type="scientific">Catellatospora methionotrophica</name>
    <dbReference type="NCBI Taxonomy" id="121620"/>
    <lineage>
        <taxon>Bacteria</taxon>
        <taxon>Bacillati</taxon>
        <taxon>Actinomycetota</taxon>
        <taxon>Actinomycetes</taxon>
        <taxon>Micromonosporales</taxon>
        <taxon>Micromonosporaceae</taxon>
        <taxon>Catellatospora</taxon>
    </lineage>
</organism>
<dbReference type="PANTHER" id="PTHR42718">
    <property type="entry name" value="MAJOR FACILITATOR SUPERFAMILY MULTIDRUG TRANSPORTER MFSC"/>
    <property type="match status" value="1"/>
</dbReference>
<feature type="transmembrane region" description="Helical" evidence="7">
    <location>
        <begin position="223"/>
        <end position="249"/>
    </location>
</feature>
<evidence type="ECO:0000313" key="10">
    <source>
        <dbReference type="Proteomes" id="UP000660339"/>
    </source>
</evidence>
<gene>
    <name evidence="9" type="ORF">Cme02nite_36810</name>
</gene>
<feature type="transmembrane region" description="Helical" evidence="7">
    <location>
        <begin position="164"/>
        <end position="185"/>
    </location>
</feature>
<dbReference type="SUPFAM" id="SSF103473">
    <property type="entry name" value="MFS general substrate transporter"/>
    <property type="match status" value="1"/>
</dbReference>
<feature type="domain" description="Major facilitator superfamily (MFS) profile" evidence="8">
    <location>
        <begin position="12"/>
        <end position="519"/>
    </location>
</feature>
<feature type="transmembrane region" description="Helical" evidence="7">
    <location>
        <begin position="135"/>
        <end position="158"/>
    </location>
</feature>
<evidence type="ECO:0000256" key="6">
    <source>
        <dbReference type="ARBA" id="ARBA00023136"/>
    </source>
</evidence>
<dbReference type="InterPro" id="IPR004638">
    <property type="entry name" value="EmrB-like"/>
</dbReference>
<dbReference type="InterPro" id="IPR011701">
    <property type="entry name" value="MFS"/>
</dbReference>
<evidence type="ECO:0000313" key="9">
    <source>
        <dbReference type="EMBL" id="GIG15349.1"/>
    </source>
</evidence>
<evidence type="ECO:0000256" key="4">
    <source>
        <dbReference type="ARBA" id="ARBA00022692"/>
    </source>
</evidence>
<dbReference type="CDD" id="cd17321">
    <property type="entry name" value="MFS_MMR_MDR_like"/>
    <property type="match status" value="1"/>
</dbReference>
<comment type="caution">
    <text evidence="9">The sequence shown here is derived from an EMBL/GenBank/DDBJ whole genome shotgun (WGS) entry which is preliminary data.</text>
</comment>
<feature type="transmembrane region" description="Helical" evidence="7">
    <location>
        <begin position="334"/>
        <end position="354"/>
    </location>
</feature>
<keyword evidence="4 7" id="KW-0812">Transmembrane</keyword>
<dbReference type="NCBIfam" id="TIGR00711">
    <property type="entry name" value="efflux_EmrB"/>
    <property type="match status" value="1"/>
</dbReference>
<sequence>MNPAPHPRRWAALAVLCLGNYLILLDTSVVNTAAPVLMRTLDASIGQVLWVFNGYLLALASLLIVFSRLGDLLGPRRVFVGGLALFGVASLLCGLSQTAGQLIAARVLQGVGAAALLPQALVLITAIFPAAQRGAAFGVFTGVAGVAAVSGPTLGGVVVTHATWPWIFLANVPLAVGGIVAARRLVPDLRGTPPRGYDGIGVLLATLGLLAVVYGLIEGERHRWAAVAGPVTIPMVLGAGVALLVGFALWERRQAAPVLPPALWHDRGFAAATAITFVTSFALHGFLLVFVLQTQLTHGMSPQLSGVTALPWTIALSAVAPVAGRLADRAGSRWLLIGGLAVFAAGVAGTGLLPDRGWTSLSYAGVLIAVGVGMGLVIAPTTTLAMRTVPPERAGAASGALNTARQVGAAMGVAAIGAVVQHRLAQVVQAEAVRRAGELAPAERAPFTAELEQASQAGSALVTARSTGTPAAGGGHVRALIQDVFADGFLAASRPALVAVAALLVLACALALLIRPTPPTAAKDGKHEEDPALAVSP</sequence>
<dbReference type="Proteomes" id="UP000660339">
    <property type="component" value="Unassembled WGS sequence"/>
</dbReference>
<dbReference type="Gene3D" id="1.20.1720.10">
    <property type="entry name" value="Multidrug resistance protein D"/>
    <property type="match status" value="1"/>
</dbReference>
<evidence type="ECO:0000256" key="2">
    <source>
        <dbReference type="ARBA" id="ARBA00022448"/>
    </source>
</evidence>